<gene>
    <name evidence="2" type="ORF">NQ317_015792</name>
</gene>
<evidence type="ECO:0000313" key="2">
    <source>
        <dbReference type="EMBL" id="KAJ8972887.1"/>
    </source>
</evidence>
<dbReference type="EMBL" id="JAPWTJ010001287">
    <property type="protein sequence ID" value="KAJ8972887.1"/>
    <property type="molecule type" value="Genomic_DNA"/>
</dbReference>
<accession>A0ABQ9J4B5</accession>
<feature type="transmembrane region" description="Helical" evidence="1">
    <location>
        <begin position="206"/>
        <end position="231"/>
    </location>
</feature>
<feature type="transmembrane region" description="Helical" evidence="1">
    <location>
        <begin position="24"/>
        <end position="44"/>
    </location>
</feature>
<feature type="transmembrane region" description="Helical" evidence="1">
    <location>
        <begin position="270"/>
        <end position="294"/>
    </location>
</feature>
<reference evidence="2" key="1">
    <citation type="journal article" date="2023" name="Insect Mol. Biol.">
        <title>Genome sequencing provides insights into the evolution of gene families encoding plant cell wall-degrading enzymes in longhorned beetles.</title>
        <authorList>
            <person name="Shin N.R."/>
            <person name="Okamura Y."/>
            <person name="Kirsch R."/>
            <person name="Pauchet Y."/>
        </authorList>
    </citation>
    <scope>NUCLEOTIDE SEQUENCE</scope>
    <source>
        <strain evidence="2">MMC_N1</strain>
    </source>
</reference>
<keyword evidence="1" id="KW-1133">Transmembrane helix</keyword>
<sequence>MLIKRKYYRYAEKEAETISLRWKVLHAFIFGLLTINAFVSILFFEAILQMFDMRCILYAQPAFTLKDVHYHPITTEATTPETFATETFATTQLQNTTKLEAEENHADNETATDSIIRVTSRPTDASTTQMQIVNDTYWYSNSSLTGVVRIEPKRTIYSSVVMCDMVVFNLLISILLSIFFCVLVVICGRGGRGNQMDILPQPWLYVYPVLIITAAMTIVSSITANTVYTGLKTFCAGFRDFTNETTCTPLVNLFSGIDSPKRNFYTRYRVCLISLYGAVILWIFQLVLTLLRVLCAVDFQYNSIVVQSKKFDGEHEETIIHEALVRSFPGVSKDKKSFLIEAEEANELQEDTTQV</sequence>
<comment type="caution">
    <text evidence="2">The sequence shown here is derived from an EMBL/GenBank/DDBJ whole genome shotgun (WGS) entry which is preliminary data.</text>
</comment>
<keyword evidence="1" id="KW-0812">Transmembrane</keyword>
<proteinExistence type="predicted"/>
<protein>
    <submittedName>
        <fullName evidence="2">Uncharacterized protein</fullName>
    </submittedName>
</protein>
<name>A0ABQ9J4B5_9CUCU</name>
<dbReference type="Proteomes" id="UP001162164">
    <property type="component" value="Unassembled WGS sequence"/>
</dbReference>
<keyword evidence="3" id="KW-1185">Reference proteome</keyword>
<evidence type="ECO:0000313" key="3">
    <source>
        <dbReference type="Proteomes" id="UP001162164"/>
    </source>
</evidence>
<keyword evidence="1" id="KW-0472">Membrane</keyword>
<feature type="transmembrane region" description="Helical" evidence="1">
    <location>
        <begin position="166"/>
        <end position="186"/>
    </location>
</feature>
<organism evidence="2 3">
    <name type="scientific">Molorchus minor</name>
    <dbReference type="NCBI Taxonomy" id="1323400"/>
    <lineage>
        <taxon>Eukaryota</taxon>
        <taxon>Metazoa</taxon>
        <taxon>Ecdysozoa</taxon>
        <taxon>Arthropoda</taxon>
        <taxon>Hexapoda</taxon>
        <taxon>Insecta</taxon>
        <taxon>Pterygota</taxon>
        <taxon>Neoptera</taxon>
        <taxon>Endopterygota</taxon>
        <taxon>Coleoptera</taxon>
        <taxon>Polyphaga</taxon>
        <taxon>Cucujiformia</taxon>
        <taxon>Chrysomeloidea</taxon>
        <taxon>Cerambycidae</taxon>
        <taxon>Lamiinae</taxon>
        <taxon>Monochamini</taxon>
        <taxon>Molorchus</taxon>
    </lineage>
</organism>
<evidence type="ECO:0000256" key="1">
    <source>
        <dbReference type="SAM" id="Phobius"/>
    </source>
</evidence>